<dbReference type="STRING" id="573061.Clocel_1438"/>
<keyword evidence="4" id="KW-1185">Reference proteome</keyword>
<feature type="domain" description="N-acyltransferase N-terminal" evidence="1">
    <location>
        <begin position="1"/>
        <end position="124"/>
    </location>
</feature>
<evidence type="ECO:0000313" key="3">
    <source>
        <dbReference type="EMBL" id="ADL51191.1"/>
    </source>
</evidence>
<name>D9SW47_CLOC7</name>
<evidence type="ECO:0000313" key="4">
    <source>
        <dbReference type="Proteomes" id="UP000002730"/>
    </source>
</evidence>
<dbReference type="Gene3D" id="3.40.630.120">
    <property type="match status" value="1"/>
</dbReference>
<dbReference type="HOGENOM" id="CLU_076321_1_0_9"/>
<feature type="domain" description="GNAT-like C-terminal" evidence="2">
    <location>
        <begin position="128"/>
        <end position="264"/>
    </location>
</feature>
<proteinExistence type="predicted"/>
<dbReference type="Proteomes" id="UP000002730">
    <property type="component" value="Chromosome"/>
</dbReference>
<evidence type="ECO:0000259" key="1">
    <source>
        <dbReference type="Pfam" id="PF18082"/>
    </source>
</evidence>
<accession>D9SW47</accession>
<gene>
    <name evidence="3" type="ordered locus">Clocel_1438</name>
</gene>
<dbReference type="RefSeq" id="WP_010075942.1">
    <property type="nucleotide sequence ID" value="NC_014393.1"/>
</dbReference>
<dbReference type="EMBL" id="CP002160">
    <property type="protein sequence ID" value="ADL51191.1"/>
    <property type="molecule type" value="Genomic_DNA"/>
</dbReference>
<dbReference type="InterPro" id="IPR041273">
    <property type="entry name" value="NAT_N"/>
</dbReference>
<dbReference type="eggNOG" id="ENOG5030QZQ">
    <property type="taxonomic scope" value="Bacteria"/>
</dbReference>
<sequence length="270" mass="32175">MTLLELCEIIQLDQEIVKNVLEINTIYNHNDLKFMWEKLYSSTTWDEGIKQLQEYFGEDKNGMKILTCILNCTLYTYELYEQKGISIDIFVDTVKFIPRFFERHMQTYGFYAFIWAWWFPRQLSLHEFRIGELEYEMKYEGNVPQIHIHIPSDAIIKKDNLCASYCGLKKFLNNYFPEYINAELYCDSWLLAPALKELLPSDSNILYFQNSFEVISVDEQSNAFLDWIYLRNDIPYDKLPESTYLQRKVKIYLLEGGKIGWAFGKLKGFF</sequence>
<dbReference type="OrthoDB" id="1938603at2"/>
<dbReference type="Pfam" id="PF18082">
    <property type="entry name" value="NAT_N"/>
    <property type="match status" value="1"/>
</dbReference>
<evidence type="ECO:0000259" key="2">
    <source>
        <dbReference type="Pfam" id="PF18164"/>
    </source>
</evidence>
<dbReference type="InterPro" id="IPR041644">
    <property type="entry name" value="GNAT_C"/>
</dbReference>
<dbReference type="KEGG" id="ccb:Clocel_1438"/>
<evidence type="ECO:0008006" key="5">
    <source>
        <dbReference type="Google" id="ProtNLM"/>
    </source>
</evidence>
<protein>
    <recommendedName>
        <fullName evidence="5">DUF5596 domain-containing protein</fullName>
    </recommendedName>
</protein>
<dbReference type="AlphaFoldDB" id="D9SW47"/>
<organism evidence="3 4">
    <name type="scientific">Clostridium cellulovorans (strain ATCC 35296 / DSM 3052 / OCM 3 / 743B)</name>
    <dbReference type="NCBI Taxonomy" id="573061"/>
    <lineage>
        <taxon>Bacteria</taxon>
        <taxon>Bacillati</taxon>
        <taxon>Bacillota</taxon>
        <taxon>Clostridia</taxon>
        <taxon>Eubacteriales</taxon>
        <taxon>Clostridiaceae</taxon>
        <taxon>Clostridium</taxon>
    </lineage>
</organism>
<dbReference type="Pfam" id="PF18164">
    <property type="entry name" value="GNAT_C"/>
    <property type="match status" value="1"/>
</dbReference>
<reference evidence="3 4" key="1">
    <citation type="submission" date="2010-08" db="EMBL/GenBank/DDBJ databases">
        <title>Complete sequence of Clostridium cellulovorans 743B.</title>
        <authorList>
            <consortium name="US DOE Joint Genome Institute"/>
            <person name="Lucas S."/>
            <person name="Copeland A."/>
            <person name="Lapidus A."/>
            <person name="Cheng J.-F."/>
            <person name="Bruce D."/>
            <person name="Goodwin L."/>
            <person name="Pitluck S."/>
            <person name="Chertkov O."/>
            <person name="Detter J.C."/>
            <person name="Han C."/>
            <person name="Tapia R."/>
            <person name="Land M."/>
            <person name="Hauser L."/>
            <person name="Chang Y.-J."/>
            <person name="Jeffries C."/>
            <person name="Kyrpides N."/>
            <person name="Ivanova N."/>
            <person name="Mikhailova N."/>
            <person name="Hemme C.L."/>
            <person name="Woyke T."/>
        </authorList>
    </citation>
    <scope>NUCLEOTIDE SEQUENCE [LARGE SCALE GENOMIC DNA]</scope>
    <source>
        <strain evidence="4">ATCC 35296 / DSM 3052 / OCM 3 / 743B</strain>
    </source>
</reference>